<evidence type="ECO:0000313" key="1">
    <source>
        <dbReference type="EMBL" id="AEK43596.1"/>
    </source>
</evidence>
<reference evidence="1 2" key="1">
    <citation type="journal article" date="2011" name="J. Bacteriol.">
        <title>Whole genome sequence of the rifamycin B-producing strain Amycolatopsis mediterranei S699.</title>
        <authorList>
            <person name="Verma M."/>
            <person name="Kaur J."/>
            <person name="Kumar M."/>
            <person name="Kumari K."/>
            <person name="Saxena A."/>
            <person name="Anand S."/>
            <person name="Nigam A."/>
            <person name="Ravi V."/>
            <person name="Raghuvanshi S."/>
            <person name="Khurana P."/>
            <person name="Tyagi A.K."/>
            <person name="Khurana J.P."/>
            <person name="Lal R."/>
        </authorList>
    </citation>
    <scope>NUCLEOTIDE SEQUENCE [LARGE SCALE GENOMIC DNA]</scope>
    <source>
        <strain evidence="1 2">S699</strain>
    </source>
</reference>
<dbReference type="EMBL" id="CP002896">
    <property type="protein sequence ID" value="AEK43596.1"/>
    <property type="molecule type" value="Genomic_DNA"/>
</dbReference>
<dbReference type="KEGG" id="amn:RAM_25590"/>
<evidence type="ECO:0000313" key="2">
    <source>
        <dbReference type="Proteomes" id="UP000006138"/>
    </source>
</evidence>
<gene>
    <name evidence="1" type="ordered locus">RAM_25590</name>
</gene>
<accession>A0A9R0NZM3</accession>
<sequence>MSPRFESHVAVRDEGAGHLLEIGAGGGAAGDPPQVELVGRAAVQPVDAVPAVDDARADEQDVFGGLRGQRPQCSAAQRSAARIIAVEWLRPG</sequence>
<dbReference type="Proteomes" id="UP000006138">
    <property type="component" value="Chromosome"/>
</dbReference>
<keyword evidence="2" id="KW-1185">Reference proteome</keyword>
<dbReference type="AlphaFoldDB" id="A0A9R0NZM3"/>
<name>A0A9R0NZM3_AMYMS</name>
<proteinExistence type="predicted"/>
<organism evidence="1 2">
    <name type="scientific">Amycolatopsis mediterranei (strain S699)</name>
    <name type="common">Nocardia mediterranei</name>
    <dbReference type="NCBI Taxonomy" id="713604"/>
    <lineage>
        <taxon>Bacteria</taxon>
        <taxon>Bacillati</taxon>
        <taxon>Actinomycetota</taxon>
        <taxon>Actinomycetes</taxon>
        <taxon>Pseudonocardiales</taxon>
        <taxon>Pseudonocardiaceae</taxon>
        <taxon>Amycolatopsis</taxon>
    </lineage>
</organism>
<protein>
    <submittedName>
        <fullName evidence="1">Uncharacterized protein</fullName>
    </submittedName>
</protein>